<evidence type="ECO:0000313" key="1">
    <source>
        <dbReference type="EMBL" id="GAI75684.1"/>
    </source>
</evidence>
<dbReference type="Pfam" id="PF01041">
    <property type="entry name" value="DegT_DnrJ_EryC1"/>
    <property type="match status" value="1"/>
</dbReference>
<dbReference type="EMBL" id="BARW01005127">
    <property type="protein sequence ID" value="GAI75684.1"/>
    <property type="molecule type" value="Genomic_DNA"/>
</dbReference>
<name>X1T6P0_9ZZZZ</name>
<dbReference type="PANTHER" id="PTHR30244">
    <property type="entry name" value="TRANSAMINASE"/>
    <property type="match status" value="1"/>
</dbReference>
<protein>
    <recommendedName>
        <fullName evidence="2">DegT/DnrJ/EryC1/StrS aminotransferase family protein</fullName>
    </recommendedName>
</protein>
<dbReference type="PANTHER" id="PTHR30244:SF34">
    <property type="entry name" value="DTDP-4-AMINO-4,6-DIDEOXYGALACTOSE TRANSAMINASE"/>
    <property type="match status" value="1"/>
</dbReference>
<evidence type="ECO:0008006" key="2">
    <source>
        <dbReference type="Google" id="ProtNLM"/>
    </source>
</evidence>
<sequence length="188" mass="21024">MLKEHLSIFSDEDLAEIVVLLRNKDFSGWFKSSEGGPYLQEFQDRFAAFCGAKHAFAVSSGSAAIYTALRACGIGRGNFVAVPAYTHIGSVAPIYLAEAHPVFVDVDKYGNMDPADLEKVMSRKIRMFNGRDFIRYVVGNSPDQGVKSPPRNQKLTLRYCILYLSRLIPVHIKDSSPLQPLRYLPTHL</sequence>
<dbReference type="InterPro" id="IPR000653">
    <property type="entry name" value="DegT/StrS_aminotransferase"/>
</dbReference>
<dbReference type="SUPFAM" id="SSF53383">
    <property type="entry name" value="PLP-dependent transferases"/>
    <property type="match status" value="1"/>
</dbReference>
<dbReference type="InterPro" id="IPR015424">
    <property type="entry name" value="PyrdxlP-dep_Trfase"/>
</dbReference>
<comment type="caution">
    <text evidence="1">The sequence shown here is derived from an EMBL/GenBank/DDBJ whole genome shotgun (WGS) entry which is preliminary data.</text>
</comment>
<dbReference type="GO" id="GO:0008483">
    <property type="term" value="F:transaminase activity"/>
    <property type="evidence" value="ECO:0007669"/>
    <property type="project" value="TreeGrafter"/>
</dbReference>
<dbReference type="InterPro" id="IPR015421">
    <property type="entry name" value="PyrdxlP-dep_Trfase_major"/>
</dbReference>
<dbReference type="Gene3D" id="3.40.640.10">
    <property type="entry name" value="Type I PLP-dependent aspartate aminotransferase-like (Major domain)"/>
    <property type="match status" value="1"/>
</dbReference>
<gene>
    <name evidence="1" type="ORF">S12H4_11426</name>
</gene>
<dbReference type="GO" id="GO:0030170">
    <property type="term" value="F:pyridoxal phosphate binding"/>
    <property type="evidence" value="ECO:0007669"/>
    <property type="project" value="TreeGrafter"/>
</dbReference>
<dbReference type="GO" id="GO:0000271">
    <property type="term" value="P:polysaccharide biosynthetic process"/>
    <property type="evidence" value="ECO:0007669"/>
    <property type="project" value="TreeGrafter"/>
</dbReference>
<proteinExistence type="predicted"/>
<accession>X1T6P0</accession>
<dbReference type="AlphaFoldDB" id="X1T6P0"/>
<organism evidence="1">
    <name type="scientific">marine sediment metagenome</name>
    <dbReference type="NCBI Taxonomy" id="412755"/>
    <lineage>
        <taxon>unclassified sequences</taxon>
        <taxon>metagenomes</taxon>
        <taxon>ecological metagenomes</taxon>
    </lineage>
</organism>
<reference evidence="1" key="1">
    <citation type="journal article" date="2014" name="Front. Microbiol.">
        <title>High frequency of phylogenetically diverse reductive dehalogenase-homologous genes in deep subseafloor sedimentary metagenomes.</title>
        <authorList>
            <person name="Kawai M."/>
            <person name="Futagami T."/>
            <person name="Toyoda A."/>
            <person name="Takaki Y."/>
            <person name="Nishi S."/>
            <person name="Hori S."/>
            <person name="Arai W."/>
            <person name="Tsubouchi T."/>
            <person name="Morono Y."/>
            <person name="Uchiyama I."/>
            <person name="Ito T."/>
            <person name="Fujiyama A."/>
            <person name="Inagaki F."/>
            <person name="Takami H."/>
        </authorList>
    </citation>
    <scope>NUCLEOTIDE SEQUENCE</scope>
    <source>
        <strain evidence="1">Expedition CK06-06</strain>
    </source>
</reference>